<dbReference type="OrthoDB" id="346839at2759"/>
<evidence type="ECO:0000313" key="6">
    <source>
        <dbReference type="Proteomes" id="UP000799439"/>
    </source>
</evidence>
<name>A0A9P4J3E5_9PEZI</name>
<dbReference type="SUPFAM" id="SSF54928">
    <property type="entry name" value="RNA-binding domain, RBD"/>
    <property type="match status" value="1"/>
</dbReference>
<dbReference type="PANTHER" id="PTHR19965:SF35">
    <property type="entry name" value="RNA ANNEALING PROTEIN YRA1"/>
    <property type="match status" value="1"/>
</dbReference>
<feature type="domain" description="RRM" evidence="4">
    <location>
        <begin position="65"/>
        <end position="143"/>
    </location>
</feature>
<reference evidence="5" key="1">
    <citation type="journal article" date="2020" name="Stud. Mycol.">
        <title>101 Dothideomycetes genomes: a test case for predicting lifestyles and emergence of pathogens.</title>
        <authorList>
            <person name="Haridas S."/>
            <person name="Albert R."/>
            <person name="Binder M."/>
            <person name="Bloem J."/>
            <person name="Labutti K."/>
            <person name="Salamov A."/>
            <person name="Andreopoulos B."/>
            <person name="Baker S."/>
            <person name="Barry K."/>
            <person name="Bills G."/>
            <person name="Bluhm B."/>
            <person name="Cannon C."/>
            <person name="Castanera R."/>
            <person name="Culley D."/>
            <person name="Daum C."/>
            <person name="Ezra D."/>
            <person name="Gonzalez J."/>
            <person name="Henrissat B."/>
            <person name="Kuo A."/>
            <person name="Liang C."/>
            <person name="Lipzen A."/>
            <person name="Lutzoni F."/>
            <person name="Magnuson J."/>
            <person name="Mondo S."/>
            <person name="Nolan M."/>
            <person name="Ohm R."/>
            <person name="Pangilinan J."/>
            <person name="Park H.-J."/>
            <person name="Ramirez L."/>
            <person name="Alfaro M."/>
            <person name="Sun H."/>
            <person name="Tritt A."/>
            <person name="Yoshinaga Y."/>
            <person name="Zwiers L.-H."/>
            <person name="Turgeon B."/>
            <person name="Goodwin S."/>
            <person name="Spatafora J."/>
            <person name="Crous P."/>
            <person name="Grigoriev I."/>
        </authorList>
    </citation>
    <scope>NUCLEOTIDE SEQUENCE</scope>
    <source>
        <strain evidence="5">CBS 260.36</strain>
    </source>
</reference>
<dbReference type="InterPro" id="IPR025715">
    <property type="entry name" value="FoP_C"/>
</dbReference>
<dbReference type="Proteomes" id="UP000799439">
    <property type="component" value="Unassembled WGS sequence"/>
</dbReference>
<dbReference type="Pfam" id="PF13865">
    <property type="entry name" value="FoP_duplication"/>
    <property type="match status" value="1"/>
</dbReference>
<feature type="compositionally biased region" description="Basic residues" evidence="3">
    <location>
        <begin position="18"/>
        <end position="27"/>
    </location>
</feature>
<dbReference type="GO" id="GO:0005634">
    <property type="term" value="C:nucleus"/>
    <property type="evidence" value="ECO:0007669"/>
    <property type="project" value="TreeGrafter"/>
</dbReference>
<dbReference type="EMBL" id="ML996086">
    <property type="protein sequence ID" value="KAF2152530.1"/>
    <property type="molecule type" value="Genomic_DNA"/>
</dbReference>
<evidence type="ECO:0000313" key="5">
    <source>
        <dbReference type="EMBL" id="KAF2152530.1"/>
    </source>
</evidence>
<feature type="compositionally biased region" description="Low complexity" evidence="3">
    <location>
        <begin position="28"/>
        <end position="53"/>
    </location>
</feature>
<proteinExistence type="predicted"/>
<evidence type="ECO:0000259" key="4">
    <source>
        <dbReference type="PROSITE" id="PS50102"/>
    </source>
</evidence>
<dbReference type="PANTHER" id="PTHR19965">
    <property type="entry name" value="RNA AND EXPORT FACTOR BINDING PROTEIN"/>
    <property type="match status" value="1"/>
</dbReference>
<sequence>MASKLDQSLDEIAGARRSGPRARRSTRKPNAAPAGGVAKKPAAKPAKPTKPAATSTPSLPTRGESKIIVSNLPDDVDEQQIKEYFGSTVGPVKRVFLNYTKNGRSTGVANIVFSQPNSAATAAKSYNGIKVDGRPMKIEVVMGAQYVPEPAAPKTLKDRIVAPPKSAAAKPKPAGNAKGGANANAANTGAATGGRGGRNGRGRGGRKGAARPKKTAEELDADMADYFVPPAGGDAAPPAADASAPNGGEAVMDEIN</sequence>
<accession>A0A9P4J3E5</accession>
<dbReference type="Pfam" id="PF00076">
    <property type="entry name" value="RRM_1"/>
    <property type="match status" value="1"/>
</dbReference>
<evidence type="ECO:0000256" key="2">
    <source>
        <dbReference type="PROSITE-ProRule" id="PRU00176"/>
    </source>
</evidence>
<feature type="compositionally biased region" description="Low complexity" evidence="3">
    <location>
        <begin position="229"/>
        <end position="245"/>
    </location>
</feature>
<feature type="compositionally biased region" description="Low complexity" evidence="3">
    <location>
        <begin position="167"/>
        <end position="190"/>
    </location>
</feature>
<dbReference type="Gene3D" id="3.30.70.330">
    <property type="match status" value="1"/>
</dbReference>
<dbReference type="InterPro" id="IPR051229">
    <property type="entry name" value="ALYREF_mRNA_export"/>
</dbReference>
<feature type="compositionally biased region" description="Basic residues" evidence="3">
    <location>
        <begin position="198"/>
        <end position="213"/>
    </location>
</feature>
<feature type="region of interest" description="Disordered" evidence="3">
    <location>
        <begin position="162"/>
        <end position="256"/>
    </location>
</feature>
<dbReference type="SMART" id="SM00360">
    <property type="entry name" value="RRM"/>
    <property type="match status" value="1"/>
</dbReference>
<dbReference type="AlphaFoldDB" id="A0A9P4J3E5"/>
<comment type="caution">
    <text evidence="5">The sequence shown here is derived from an EMBL/GenBank/DDBJ whole genome shotgun (WGS) entry which is preliminary data.</text>
</comment>
<dbReference type="PROSITE" id="PS50102">
    <property type="entry name" value="RRM"/>
    <property type="match status" value="1"/>
</dbReference>
<dbReference type="SMART" id="SM01218">
    <property type="entry name" value="FoP_duplication"/>
    <property type="match status" value="1"/>
</dbReference>
<keyword evidence="6" id="KW-1185">Reference proteome</keyword>
<organism evidence="5 6">
    <name type="scientific">Myriangium duriaei CBS 260.36</name>
    <dbReference type="NCBI Taxonomy" id="1168546"/>
    <lineage>
        <taxon>Eukaryota</taxon>
        <taxon>Fungi</taxon>
        <taxon>Dikarya</taxon>
        <taxon>Ascomycota</taxon>
        <taxon>Pezizomycotina</taxon>
        <taxon>Dothideomycetes</taxon>
        <taxon>Dothideomycetidae</taxon>
        <taxon>Myriangiales</taxon>
        <taxon>Myriangiaceae</taxon>
        <taxon>Myriangium</taxon>
    </lineage>
</organism>
<dbReference type="GO" id="GO:0003729">
    <property type="term" value="F:mRNA binding"/>
    <property type="evidence" value="ECO:0007669"/>
    <property type="project" value="TreeGrafter"/>
</dbReference>
<feature type="region of interest" description="Disordered" evidence="3">
    <location>
        <begin position="1"/>
        <end position="66"/>
    </location>
</feature>
<protein>
    <submittedName>
        <fullName evidence="5">RNA-binding domain-containing protein</fullName>
    </submittedName>
</protein>
<dbReference type="InterPro" id="IPR000504">
    <property type="entry name" value="RRM_dom"/>
</dbReference>
<evidence type="ECO:0000256" key="3">
    <source>
        <dbReference type="SAM" id="MobiDB-lite"/>
    </source>
</evidence>
<dbReference type="InterPro" id="IPR035979">
    <property type="entry name" value="RBD_domain_sf"/>
</dbReference>
<keyword evidence="1 2" id="KW-0694">RNA-binding</keyword>
<gene>
    <name evidence="5" type="ORF">K461DRAFT_321522</name>
</gene>
<evidence type="ECO:0000256" key="1">
    <source>
        <dbReference type="ARBA" id="ARBA00022884"/>
    </source>
</evidence>
<dbReference type="InterPro" id="IPR012677">
    <property type="entry name" value="Nucleotide-bd_a/b_plait_sf"/>
</dbReference>